<protein>
    <submittedName>
        <fullName evidence="2">Uncharacterized protein</fullName>
    </submittedName>
</protein>
<gene>
    <name evidence="2" type="ORF">GPM918_LOCUS44791</name>
    <name evidence="3" type="ORF">SRO942_LOCUS46832</name>
</gene>
<proteinExistence type="predicted"/>
<keyword evidence="4" id="KW-1185">Reference proteome</keyword>
<evidence type="ECO:0000313" key="2">
    <source>
        <dbReference type="EMBL" id="CAF1638514.1"/>
    </source>
</evidence>
<sequence>VTNNNALSENRRNTTNQNQDNEGDETEFARSGFELDGGNGR</sequence>
<accession>A0A816DP20</accession>
<evidence type="ECO:0000313" key="3">
    <source>
        <dbReference type="EMBL" id="CAF4547022.1"/>
    </source>
</evidence>
<dbReference type="AlphaFoldDB" id="A0A816DP20"/>
<dbReference type="Proteomes" id="UP000663829">
    <property type="component" value="Unassembled WGS sequence"/>
</dbReference>
<feature type="region of interest" description="Disordered" evidence="1">
    <location>
        <begin position="1"/>
        <end position="41"/>
    </location>
</feature>
<dbReference type="EMBL" id="CAJOBC010114931">
    <property type="protein sequence ID" value="CAF4547022.1"/>
    <property type="molecule type" value="Genomic_DNA"/>
</dbReference>
<evidence type="ECO:0000256" key="1">
    <source>
        <dbReference type="SAM" id="MobiDB-lite"/>
    </source>
</evidence>
<dbReference type="Proteomes" id="UP000681722">
    <property type="component" value="Unassembled WGS sequence"/>
</dbReference>
<comment type="caution">
    <text evidence="2">The sequence shown here is derived from an EMBL/GenBank/DDBJ whole genome shotgun (WGS) entry which is preliminary data.</text>
</comment>
<evidence type="ECO:0000313" key="4">
    <source>
        <dbReference type="Proteomes" id="UP000663829"/>
    </source>
</evidence>
<organism evidence="2 4">
    <name type="scientific">Didymodactylos carnosus</name>
    <dbReference type="NCBI Taxonomy" id="1234261"/>
    <lineage>
        <taxon>Eukaryota</taxon>
        <taxon>Metazoa</taxon>
        <taxon>Spiralia</taxon>
        <taxon>Gnathifera</taxon>
        <taxon>Rotifera</taxon>
        <taxon>Eurotatoria</taxon>
        <taxon>Bdelloidea</taxon>
        <taxon>Philodinida</taxon>
        <taxon>Philodinidae</taxon>
        <taxon>Didymodactylos</taxon>
    </lineage>
</organism>
<name>A0A816DP20_9BILA</name>
<dbReference type="EMBL" id="CAJNOQ010046348">
    <property type="protein sequence ID" value="CAF1638514.1"/>
    <property type="molecule type" value="Genomic_DNA"/>
</dbReference>
<feature type="non-terminal residue" evidence="2">
    <location>
        <position position="1"/>
    </location>
</feature>
<reference evidence="2" key="1">
    <citation type="submission" date="2021-02" db="EMBL/GenBank/DDBJ databases">
        <authorList>
            <person name="Nowell W R."/>
        </authorList>
    </citation>
    <scope>NUCLEOTIDE SEQUENCE</scope>
</reference>